<dbReference type="InterPro" id="IPR004360">
    <property type="entry name" value="Glyas_Fos-R_dOase_dom"/>
</dbReference>
<dbReference type="AlphaFoldDB" id="A0A1C4YRZ1"/>
<organism evidence="2 3">
    <name type="scientific">Micromonospora echinospora</name>
    <name type="common">Micromonospora purpurea</name>
    <dbReference type="NCBI Taxonomy" id="1877"/>
    <lineage>
        <taxon>Bacteria</taxon>
        <taxon>Bacillati</taxon>
        <taxon>Actinomycetota</taxon>
        <taxon>Actinomycetes</taxon>
        <taxon>Micromonosporales</taxon>
        <taxon>Micromonosporaceae</taxon>
        <taxon>Micromonospora</taxon>
    </lineage>
</organism>
<keyword evidence="3" id="KW-1185">Reference proteome</keyword>
<dbReference type="PROSITE" id="PS51819">
    <property type="entry name" value="VOC"/>
    <property type="match status" value="1"/>
</dbReference>
<accession>A0A1C4YRZ1</accession>
<sequence length="166" mass="18942">MRQTRPTAATEDSGDHLRLRFHHLAVQTTDLNNSVSWYRDYLGAEQVWSLDDFSELTRSRLPGIRAMAEVAVGDIRIHLFERPGGAADPATSRSQFQHLCIRVRSVEELAAMRQRWTDLRSTGRYSFALDEQPTDIVTDSDGVQSFYTYDVNGLEFEFTYMPSGMS</sequence>
<evidence type="ECO:0000259" key="1">
    <source>
        <dbReference type="PROSITE" id="PS51819"/>
    </source>
</evidence>
<keyword evidence="2" id="KW-0223">Dioxygenase</keyword>
<feature type="domain" description="VOC" evidence="1">
    <location>
        <begin position="20"/>
        <end position="161"/>
    </location>
</feature>
<dbReference type="OrthoDB" id="3628684at2"/>
<protein>
    <submittedName>
        <fullName evidence="2">Catechol 2,3-dioxygenase</fullName>
    </submittedName>
</protein>
<dbReference type="Pfam" id="PF00903">
    <property type="entry name" value="Glyoxalase"/>
    <property type="match status" value="1"/>
</dbReference>
<reference evidence="3" key="1">
    <citation type="submission" date="2016-06" db="EMBL/GenBank/DDBJ databases">
        <authorList>
            <person name="Varghese N."/>
            <person name="Submissions Spin"/>
        </authorList>
    </citation>
    <scope>NUCLEOTIDE SEQUENCE [LARGE SCALE GENOMIC DNA]</scope>
    <source>
        <strain evidence="3">DSM 43816</strain>
    </source>
</reference>
<dbReference type="InParanoid" id="A0A1C4YRZ1"/>
<gene>
    <name evidence="2" type="ORF">GA0070618_4292</name>
</gene>
<keyword evidence="2" id="KW-0560">Oxidoreductase</keyword>
<name>A0A1C4YRZ1_MICEC</name>
<evidence type="ECO:0000313" key="3">
    <source>
        <dbReference type="Proteomes" id="UP000198253"/>
    </source>
</evidence>
<dbReference type="InterPro" id="IPR029068">
    <property type="entry name" value="Glyas_Bleomycin-R_OHBP_Dase"/>
</dbReference>
<dbReference type="Proteomes" id="UP000198253">
    <property type="component" value="Chromosome I"/>
</dbReference>
<dbReference type="CDD" id="cd06587">
    <property type="entry name" value="VOC"/>
    <property type="match status" value="1"/>
</dbReference>
<dbReference type="EMBL" id="LT607413">
    <property type="protein sequence ID" value="SCF23424.1"/>
    <property type="molecule type" value="Genomic_DNA"/>
</dbReference>
<dbReference type="GO" id="GO:0051213">
    <property type="term" value="F:dioxygenase activity"/>
    <property type="evidence" value="ECO:0007669"/>
    <property type="project" value="UniProtKB-KW"/>
</dbReference>
<proteinExistence type="predicted"/>
<evidence type="ECO:0000313" key="2">
    <source>
        <dbReference type="EMBL" id="SCF23424.1"/>
    </source>
</evidence>
<dbReference type="SUPFAM" id="SSF54593">
    <property type="entry name" value="Glyoxalase/Bleomycin resistance protein/Dihydroxybiphenyl dioxygenase"/>
    <property type="match status" value="1"/>
</dbReference>
<dbReference type="Gene3D" id="3.10.180.10">
    <property type="entry name" value="2,3-Dihydroxybiphenyl 1,2-Dioxygenase, domain 1"/>
    <property type="match status" value="1"/>
</dbReference>
<dbReference type="InterPro" id="IPR037523">
    <property type="entry name" value="VOC_core"/>
</dbReference>
<dbReference type="RefSeq" id="WP_088983227.1">
    <property type="nucleotide sequence ID" value="NZ_LT607413.1"/>
</dbReference>